<feature type="region of interest" description="Disordered" evidence="8">
    <location>
        <begin position="993"/>
        <end position="1018"/>
    </location>
</feature>
<evidence type="ECO:0000256" key="2">
    <source>
        <dbReference type="ARBA" id="ARBA00007381"/>
    </source>
</evidence>
<dbReference type="FunFam" id="1.20.1270.10:FF:000002">
    <property type="entry name" value="Heat shock 70 kDa protein 4"/>
    <property type="match status" value="1"/>
</dbReference>
<feature type="signal peptide" evidence="9">
    <location>
        <begin position="1"/>
        <end position="25"/>
    </location>
</feature>
<evidence type="ECO:0000256" key="3">
    <source>
        <dbReference type="ARBA" id="ARBA00022729"/>
    </source>
</evidence>
<keyword evidence="4" id="KW-0547">Nucleotide-binding</keyword>
<keyword evidence="3 9" id="KW-0732">Signal</keyword>
<dbReference type="Pfam" id="PF00012">
    <property type="entry name" value="HSP70"/>
    <property type="match status" value="1"/>
</dbReference>
<dbReference type="GO" id="GO:0030968">
    <property type="term" value="P:endoplasmic reticulum unfolded protein response"/>
    <property type="evidence" value="ECO:0007669"/>
    <property type="project" value="TreeGrafter"/>
</dbReference>
<feature type="compositionally biased region" description="Low complexity" evidence="8">
    <location>
        <begin position="616"/>
        <end position="652"/>
    </location>
</feature>
<reference evidence="10 11" key="1">
    <citation type="submission" date="2015-09" db="EMBL/GenBank/DDBJ databases">
        <title>Host preference determinants of Valsa canker pathogens revealed by comparative genomics.</title>
        <authorList>
            <person name="Yin Z."/>
            <person name="Huang L."/>
        </authorList>
    </citation>
    <scope>NUCLEOTIDE SEQUENCE [LARGE SCALE GENOMIC DNA]</scope>
    <source>
        <strain evidence="10 11">03-1</strain>
    </source>
</reference>
<feature type="compositionally biased region" description="Basic and acidic residues" evidence="8">
    <location>
        <begin position="969"/>
        <end position="978"/>
    </location>
</feature>
<dbReference type="FunFam" id="3.90.640.10:FF:000039">
    <property type="entry name" value="Hsp70 family chaperone Lhs1/Orp150"/>
    <property type="match status" value="1"/>
</dbReference>
<evidence type="ECO:0000256" key="7">
    <source>
        <dbReference type="ARBA" id="ARBA00023186"/>
    </source>
</evidence>
<gene>
    <name evidence="10" type="ORF">VMCG_04249</name>
</gene>
<dbReference type="AlphaFoldDB" id="A0A423WSR0"/>
<keyword evidence="7" id="KW-0143">Chaperone</keyword>
<feature type="chain" id="PRO_5019285685" evidence="9">
    <location>
        <begin position="26"/>
        <end position="1031"/>
    </location>
</feature>
<evidence type="ECO:0000256" key="1">
    <source>
        <dbReference type="ARBA" id="ARBA00004319"/>
    </source>
</evidence>
<dbReference type="InterPro" id="IPR013126">
    <property type="entry name" value="Hsp_70_fam"/>
</dbReference>
<dbReference type="GO" id="GO:0005524">
    <property type="term" value="F:ATP binding"/>
    <property type="evidence" value="ECO:0007669"/>
    <property type="project" value="UniProtKB-KW"/>
</dbReference>
<feature type="compositionally biased region" description="Low complexity" evidence="8">
    <location>
        <begin position="820"/>
        <end position="841"/>
    </location>
</feature>
<feature type="region of interest" description="Disordered" evidence="8">
    <location>
        <begin position="930"/>
        <end position="978"/>
    </location>
</feature>
<dbReference type="STRING" id="356882.A0A423WSR0"/>
<dbReference type="Proteomes" id="UP000283895">
    <property type="component" value="Unassembled WGS sequence"/>
</dbReference>
<feature type="compositionally biased region" description="Basic residues" evidence="8">
    <location>
        <begin position="938"/>
        <end position="955"/>
    </location>
</feature>
<dbReference type="PANTHER" id="PTHR45639:SF3">
    <property type="entry name" value="HYPOXIA UP-REGULATED PROTEIN 1"/>
    <property type="match status" value="1"/>
</dbReference>
<dbReference type="FunFam" id="3.30.30.30:FF:000004">
    <property type="entry name" value="hypoxia up-regulated protein 1"/>
    <property type="match status" value="1"/>
</dbReference>
<feature type="compositionally biased region" description="Basic and acidic residues" evidence="8">
    <location>
        <begin position="993"/>
        <end position="1014"/>
    </location>
</feature>
<dbReference type="GO" id="GO:0034663">
    <property type="term" value="C:endoplasmic reticulum chaperone complex"/>
    <property type="evidence" value="ECO:0007669"/>
    <property type="project" value="TreeGrafter"/>
</dbReference>
<dbReference type="Gene3D" id="1.20.1270.10">
    <property type="match status" value="1"/>
</dbReference>
<feature type="region of interest" description="Disordered" evidence="8">
    <location>
        <begin position="598"/>
        <end position="661"/>
    </location>
</feature>
<keyword evidence="5" id="KW-0256">Endoplasmic reticulum</keyword>
<feature type="region of interest" description="Disordered" evidence="8">
    <location>
        <begin position="820"/>
        <end position="877"/>
    </location>
</feature>
<dbReference type="PANTHER" id="PTHR45639">
    <property type="entry name" value="HSC70CB, ISOFORM G-RELATED"/>
    <property type="match status" value="1"/>
</dbReference>
<keyword evidence="6" id="KW-0067">ATP-binding</keyword>
<dbReference type="CDD" id="cd10230">
    <property type="entry name" value="ASKHA_NBD_HSP70_HYOU1"/>
    <property type="match status" value="1"/>
</dbReference>
<evidence type="ECO:0000256" key="8">
    <source>
        <dbReference type="SAM" id="MobiDB-lite"/>
    </source>
</evidence>
<dbReference type="InterPro" id="IPR029048">
    <property type="entry name" value="HSP70_C_sf"/>
</dbReference>
<organism evidence="10 11">
    <name type="scientific">Cytospora schulzeri</name>
    <dbReference type="NCBI Taxonomy" id="448051"/>
    <lineage>
        <taxon>Eukaryota</taxon>
        <taxon>Fungi</taxon>
        <taxon>Dikarya</taxon>
        <taxon>Ascomycota</taxon>
        <taxon>Pezizomycotina</taxon>
        <taxon>Sordariomycetes</taxon>
        <taxon>Sordariomycetidae</taxon>
        <taxon>Diaporthales</taxon>
        <taxon>Cytosporaceae</taxon>
        <taxon>Cytospora</taxon>
    </lineage>
</organism>
<proteinExistence type="inferred from homology"/>
<comment type="similarity">
    <text evidence="2">Belongs to the heat shock protein 70 family.</text>
</comment>
<protein>
    <submittedName>
        <fullName evidence="10">Uncharacterized protein</fullName>
    </submittedName>
</protein>
<feature type="compositionally biased region" description="Low complexity" evidence="8">
    <location>
        <begin position="956"/>
        <end position="965"/>
    </location>
</feature>
<evidence type="ECO:0000256" key="6">
    <source>
        <dbReference type="ARBA" id="ARBA00022840"/>
    </source>
</evidence>
<dbReference type="GO" id="GO:0140662">
    <property type="term" value="F:ATP-dependent protein folding chaperone"/>
    <property type="evidence" value="ECO:0007669"/>
    <property type="project" value="InterPro"/>
</dbReference>
<evidence type="ECO:0000256" key="4">
    <source>
        <dbReference type="ARBA" id="ARBA00022741"/>
    </source>
</evidence>
<dbReference type="Gene3D" id="3.30.30.30">
    <property type="match status" value="1"/>
</dbReference>
<dbReference type="PRINTS" id="PR00301">
    <property type="entry name" value="HEATSHOCK70"/>
</dbReference>
<dbReference type="Gene3D" id="3.90.640.10">
    <property type="entry name" value="Actin, Chain A, domain 4"/>
    <property type="match status" value="1"/>
</dbReference>
<dbReference type="OrthoDB" id="10262720at2759"/>
<comment type="subcellular location">
    <subcellularLocation>
        <location evidence="1">Endoplasmic reticulum lumen</location>
    </subcellularLocation>
</comment>
<evidence type="ECO:0000313" key="10">
    <source>
        <dbReference type="EMBL" id="ROW06468.1"/>
    </source>
</evidence>
<accession>A0A423WSR0</accession>
<dbReference type="EMBL" id="LKEA01000010">
    <property type="protein sequence ID" value="ROW06468.1"/>
    <property type="molecule type" value="Genomic_DNA"/>
</dbReference>
<name>A0A423WSR0_9PEZI</name>
<evidence type="ECO:0000256" key="9">
    <source>
        <dbReference type="SAM" id="SignalP"/>
    </source>
</evidence>
<keyword evidence="11" id="KW-1185">Reference proteome</keyword>
<evidence type="ECO:0000256" key="5">
    <source>
        <dbReference type="ARBA" id="ARBA00022824"/>
    </source>
</evidence>
<comment type="caution">
    <text evidence="10">The sequence shown here is derived from an EMBL/GenBank/DDBJ whole genome shotgun (WGS) entry which is preliminary data.</text>
</comment>
<dbReference type="SUPFAM" id="SSF53067">
    <property type="entry name" value="Actin-like ATPase domain"/>
    <property type="match status" value="2"/>
</dbReference>
<dbReference type="GO" id="GO:0005788">
    <property type="term" value="C:endoplasmic reticulum lumen"/>
    <property type="evidence" value="ECO:0007669"/>
    <property type="project" value="UniProtKB-SubCell"/>
</dbReference>
<dbReference type="SUPFAM" id="SSF100934">
    <property type="entry name" value="Heat shock protein 70kD (HSP70), C-terminal subdomain"/>
    <property type="match status" value="1"/>
</dbReference>
<evidence type="ECO:0000313" key="11">
    <source>
        <dbReference type="Proteomes" id="UP000283895"/>
    </source>
</evidence>
<sequence length="1031" mass="112124">MANIMLSPLRMLLCAVFFFTAHVFAASAVLGVDLGTEYIKAALVKPGIPLDIVLTKDSRRKEISAVTFKPPQDGPKEGAFPERLYGSDAMALSARFPGDVYPNLKTLLGLPVDSPVVQEYAARHPALQLEGHKVKNTAAFKSKDAFAPEEQAWMVEELLAMELQSIQKNAENMADASVRSMVLTVPPFYTIEEKRAVETAAELAGLKVLSLISDGLAVGLNYATSRTFPNINEGGKPELHMVFDMGAGSTTATVLKMQGRNVKDVGKFNKTIQEVIVMGNGWDRSLGGDALNAIIVDDMVEKFIESSGGKKVGATAEGVKNHGRAMAKLWKDAERLRHVLSANQNSQASFEGLYEDVDFKYKITRAEFETMAEAHASRVGAAIQGALDVAGLKVDDLDSVILHGGATRTPFVQKELEKVFGTGDKIRSNVNSDEAAVFGAAFRAAELSPSFRVKEIRVSEAAAYPAGIKWTDEKDKTRRQRLWTPTSYLGAVAKEVSFQNKDDFSVEFYQEAPASAADVGVEEKIIKTLTTKNLTETVSMMKEKYSCEPSAVLYKMGVRLASDNGEVEVTNAYVECEAEVLEKEGFVDGVKNLFGFGKKDEQKPITDTESSDSAEEASSTPADSSSSTTAADTTVSTPSSSSTTSSASASESPEAKEGKKTKKIVSVPVKIELSKAGTPQLDKLDILQSKDRLKAFEQSDKSRRQREEALNQLEGFTYKVRDLLDSEVFIAASTEAERKALEQKSSDASEWLYEGGADASKDELKKRISELQDIVTPIQNRIEEGTERPQALSGLKQALKQTEEFVKNIKDKIAEAEAWTSSQLASASASSSSATGTAAPSDDFADLEDDSPSATKSPSMEDVLKDRGPVPPLYTLEDLKETESIYTKITAWLEEKEPAQEKLGATDDPVITVKAIKEWRDKLDKAGLELAMKSVNNQKKKNKSSNSSKTKKPKSTKTSTTPGSSETIEIGKDGKMPSDEEIEAMIKGFEREQAARQAAEKGETGIHVNEDKSHATQQRYAGIGDKEILQV</sequence>
<dbReference type="InterPro" id="IPR043129">
    <property type="entry name" value="ATPase_NBD"/>
</dbReference>
<dbReference type="Gene3D" id="3.30.420.40">
    <property type="match status" value="2"/>
</dbReference>